<reference evidence="3 4" key="1">
    <citation type="submission" date="2021-05" db="EMBL/GenBank/DDBJ databases">
        <title>Direct Submission.</title>
        <authorList>
            <person name="Li K."/>
            <person name="Gao J."/>
        </authorList>
    </citation>
    <scope>NUCLEOTIDE SEQUENCE [LARGE SCALE GENOMIC DNA]</scope>
    <source>
        <strain evidence="3 4">Mg02</strain>
    </source>
</reference>
<evidence type="ECO:0000259" key="2">
    <source>
        <dbReference type="Pfam" id="PF02557"/>
    </source>
</evidence>
<feature type="region of interest" description="Disordered" evidence="1">
    <location>
        <begin position="199"/>
        <end position="218"/>
    </location>
</feature>
<accession>A0ABX8BXC6</accession>
<evidence type="ECO:0000313" key="4">
    <source>
        <dbReference type="Proteomes" id="UP000676079"/>
    </source>
</evidence>
<evidence type="ECO:0000313" key="3">
    <source>
        <dbReference type="EMBL" id="QUX25859.1"/>
    </source>
</evidence>
<dbReference type="Gene3D" id="3.30.1380.10">
    <property type="match status" value="1"/>
</dbReference>
<proteinExistence type="predicted"/>
<dbReference type="CDD" id="cd14846">
    <property type="entry name" value="Peptidase_M15_like"/>
    <property type="match status" value="1"/>
</dbReference>
<evidence type="ECO:0000256" key="1">
    <source>
        <dbReference type="SAM" id="MobiDB-lite"/>
    </source>
</evidence>
<feature type="domain" description="D-alanyl-D-alanine carboxypeptidase-like core" evidence="2">
    <location>
        <begin position="87"/>
        <end position="178"/>
    </location>
</feature>
<dbReference type="InterPro" id="IPR009045">
    <property type="entry name" value="Zn_M74/Hedgehog-like"/>
</dbReference>
<dbReference type="InterPro" id="IPR003709">
    <property type="entry name" value="VanY-like_core_dom"/>
</dbReference>
<dbReference type="Proteomes" id="UP000676079">
    <property type="component" value="Chromosome"/>
</dbReference>
<dbReference type="Pfam" id="PF02557">
    <property type="entry name" value="VanY"/>
    <property type="match status" value="1"/>
</dbReference>
<dbReference type="EMBL" id="CP074133">
    <property type="protein sequence ID" value="QUX25859.1"/>
    <property type="molecule type" value="Genomic_DNA"/>
</dbReference>
<name>A0ABX8BXC6_9ACTN</name>
<sequence length="218" mass="23127">MVWPPQAGHRARLRTRGSSLNAVRRWAVTAAVAAVLVSGGCASQEAGGGGAATGRLSFGSEPLTEEDGFVPVGEGLEVDADVPALANLDPELLAAVREAAADALDAGIDVVIVTGGWRSERYQEHLWEEALREHGGEEEAGRWVASPEESTHVSGDAVDIGYTNAADWFSRFGHEYGLCQTYANELWHYELAVEPGEPCPHPVSDASERNAGAPVPEE</sequence>
<organism evidence="3 4">
    <name type="scientific">Nocardiopsis changdeensis</name>
    <dbReference type="NCBI Taxonomy" id="2831969"/>
    <lineage>
        <taxon>Bacteria</taxon>
        <taxon>Bacillati</taxon>
        <taxon>Actinomycetota</taxon>
        <taxon>Actinomycetes</taxon>
        <taxon>Streptosporangiales</taxon>
        <taxon>Nocardiopsidaceae</taxon>
        <taxon>Nocardiopsis</taxon>
    </lineage>
</organism>
<keyword evidence="4" id="KW-1185">Reference proteome</keyword>
<dbReference type="SUPFAM" id="SSF55166">
    <property type="entry name" value="Hedgehog/DD-peptidase"/>
    <property type="match status" value="1"/>
</dbReference>
<protein>
    <submittedName>
        <fullName evidence="3">M15 family metallopeptidase</fullName>
    </submittedName>
</protein>
<gene>
    <name evidence="3" type="ORF">KGD84_09265</name>
</gene>